<evidence type="ECO:0000256" key="2">
    <source>
        <dbReference type="ARBA" id="ARBA00001913"/>
    </source>
</evidence>
<dbReference type="PRINTS" id="PR00110">
    <property type="entry name" value="ALPHAAMYLASE"/>
</dbReference>
<reference evidence="20" key="1">
    <citation type="submission" date="2023-01" db="EMBL/GenBank/DDBJ databases">
        <title>Key to firefly adult light organ development and bioluminescence: homeobox transcription factors regulate luciferase expression and transportation to peroxisome.</title>
        <authorList>
            <person name="Fu X."/>
        </authorList>
    </citation>
    <scope>NUCLEOTIDE SEQUENCE [LARGE SCALE GENOMIC DNA]</scope>
</reference>
<evidence type="ECO:0000256" key="16">
    <source>
        <dbReference type="SAM" id="SignalP"/>
    </source>
</evidence>
<comment type="similarity">
    <text evidence="4 14">Belongs to the glycosyl hydrolase 13 family.</text>
</comment>
<evidence type="ECO:0000256" key="8">
    <source>
        <dbReference type="ARBA" id="ARBA00022801"/>
    </source>
</evidence>
<accession>A0AAN7QFJ2</accession>
<dbReference type="Pfam" id="PF02806">
    <property type="entry name" value="Alpha-amylase_C"/>
    <property type="match status" value="1"/>
</dbReference>
<keyword evidence="13 15" id="KW-0326">Glycosidase</keyword>
<comment type="catalytic activity">
    <reaction evidence="1 15">
        <text>Endohydrolysis of (1-&gt;4)-alpha-D-glucosidic linkages in polysaccharides containing three or more (1-&gt;4)-alpha-linked D-glucose units.</text>
        <dbReference type="EC" id="3.2.1.1"/>
    </reaction>
</comment>
<evidence type="ECO:0000256" key="1">
    <source>
        <dbReference type="ARBA" id="ARBA00000548"/>
    </source>
</evidence>
<keyword evidence="7" id="KW-0479">Metal-binding</keyword>
<dbReference type="Proteomes" id="UP001353858">
    <property type="component" value="Unassembled WGS sequence"/>
</dbReference>
<dbReference type="SUPFAM" id="SSF51011">
    <property type="entry name" value="Glycosyl hydrolase domain"/>
    <property type="match status" value="1"/>
</dbReference>
<dbReference type="InterPro" id="IPR006048">
    <property type="entry name" value="A-amylase/branching_C"/>
</dbReference>
<keyword evidence="16" id="KW-0732">Signal</keyword>
<dbReference type="PANTHER" id="PTHR43447">
    <property type="entry name" value="ALPHA-AMYLASE"/>
    <property type="match status" value="1"/>
</dbReference>
<keyword evidence="11" id="KW-0868">Chloride</keyword>
<dbReference type="SMART" id="SM00632">
    <property type="entry name" value="Aamy_C"/>
    <property type="match status" value="1"/>
</dbReference>
<dbReference type="Pfam" id="PF00128">
    <property type="entry name" value="Alpha-amylase"/>
    <property type="match status" value="1"/>
</dbReference>
<dbReference type="InterPro" id="IPR031319">
    <property type="entry name" value="A-amylase_C"/>
</dbReference>
<keyword evidence="12 15" id="KW-0119">Carbohydrate metabolism</keyword>
<feature type="domain" description="Glycosyl hydrolase family 13 catalytic" evidence="18">
    <location>
        <begin position="31"/>
        <end position="383"/>
    </location>
</feature>
<dbReference type="SUPFAM" id="SSF51445">
    <property type="entry name" value="(Trans)glycosidases"/>
    <property type="match status" value="1"/>
</dbReference>
<evidence type="ECO:0000256" key="15">
    <source>
        <dbReference type="RuleBase" id="RU361134"/>
    </source>
</evidence>
<dbReference type="InterPro" id="IPR017853">
    <property type="entry name" value="GH"/>
</dbReference>
<dbReference type="SMART" id="SM00642">
    <property type="entry name" value="Aamy"/>
    <property type="match status" value="1"/>
</dbReference>
<keyword evidence="8 15" id="KW-0378">Hydrolase</keyword>
<comment type="cofactor">
    <cofactor evidence="2">
        <name>Ca(2+)</name>
        <dbReference type="ChEBI" id="CHEBI:29108"/>
    </cofactor>
</comment>
<gene>
    <name evidence="19" type="ORF">RN001_012770</name>
</gene>
<evidence type="ECO:0000256" key="13">
    <source>
        <dbReference type="ARBA" id="ARBA00023295"/>
    </source>
</evidence>
<evidence type="ECO:0000313" key="19">
    <source>
        <dbReference type="EMBL" id="KAK4876348.1"/>
    </source>
</evidence>
<evidence type="ECO:0000256" key="12">
    <source>
        <dbReference type="ARBA" id="ARBA00023277"/>
    </source>
</evidence>
<evidence type="ECO:0000256" key="7">
    <source>
        <dbReference type="ARBA" id="ARBA00022723"/>
    </source>
</evidence>
<keyword evidence="20" id="KW-1185">Reference proteome</keyword>
<dbReference type="CDD" id="cd11317">
    <property type="entry name" value="AmyAc_bac_euk_AmyA"/>
    <property type="match status" value="1"/>
</dbReference>
<dbReference type="AlphaFoldDB" id="A0AAN7QFJ2"/>
<evidence type="ECO:0000256" key="3">
    <source>
        <dbReference type="ARBA" id="ARBA00001923"/>
    </source>
</evidence>
<evidence type="ECO:0000313" key="20">
    <source>
        <dbReference type="Proteomes" id="UP001353858"/>
    </source>
</evidence>
<proteinExistence type="inferred from homology"/>
<evidence type="ECO:0000256" key="9">
    <source>
        <dbReference type="ARBA" id="ARBA00022837"/>
    </source>
</evidence>
<dbReference type="InterPro" id="IPR013780">
    <property type="entry name" value="Glyco_hydro_b"/>
</dbReference>
<comment type="subunit">
    <text evidence="5">Monomer.</text>
</comment>
<protein>
    <recommendedName>
        <fullName evidence="6 15">Alpha-amylase</fullName>
        <ecNumber evidence="6 15">3.2.1.1</ecNumber>
    </recommendedName>
</protein>
<keyword evidence="9" id="KW-0106">Calcium</keyword>
<organism evidence="19 20">
    <name type="scientific">Aquatica leii</name>
    <dbReference type="NCBI Taxonomy" id="1421715"/>
    <lineage>
        <taxon>Eukaryota</taxon>
        <taxon>Metazoa</taxon>
        <taxon>Ecdysozoa</taxon>
        <taxon>Arthropoda</taxon>
        <taxon>Hexapoda</taxon>
        <taxon>Insecta</taxon>
        <taxon>Pterygota</taxon>
        <taxon>Neoptera</taxon>
        <taxon>Endopterygota</taxon>
        <taxon>Coleoptera</taxon>
        <taxon>Polyphaga</taxon>
        <taxon>Elateriformia</taxon>
        <taxon>Elateroidea</taxon>
        <taxon>Lampyridae</taxon>
        <taxon>Luciolinae</taxon>
        <taxon>Aquatica</taxon>
    </lineage>
</organism>
<dbReference type="GO" id="GO:0046872">
    <property type="term" value="F:metal ion binding"/>
    <property type="evidence" value="ECO:0007669"/>
    <property type="project" value="UniProtKB-KW"/>
</dbReference>
<comment type="caution">
    <text evidence="19">The sequence shown here is derived from an EMBL/GenBank/DDBJ whole genome shotgun (WGS) entry which is preliminary data.</text>
</comment>
<name>A0AAN7QFJ2_9COLE</name>
<evidence type="ECO:0000256" key="10">
    <source>
        <dbReference type="ARBA" id="ARBA00023157"/>
    </source>
</evidence>
<dbReference type="EMBL" id="JARPUR010000005">
    <property type="protein sequence ID" value="KAK4876348.1"/>
    <property type="molecule type" value="Genomic_DNA"/>
</dbReference>
<feature type="chain" id="PRO_5042990959" description="Alpha-amylase" evidence="16">
    <location>
        <begin position="21"/>
        <end position="508"/>
    </location>
</feature>
<dbReference type="InterPro" id="IPR006047">
    <property type="entry name" value="GH13_cat_dom"/>
</dbReference>
<dbReference type="InterPro" id="IPR006046">
    <property type="entry name" value="Alpha_amylase"/>
</dbReference>
<evidence type="ECO:0000256" key="5">
    <source>
        <dbReference type="ARBA" id="ARBA00011245"/>
    </source>
</evidence>
<sequence length="508" mass="58003">MKKLQITYIFLLVIHGFCYAQKNPHWVDNRNTIVHLFEWKWNDIADECERFLQYRGYAGVQISPPTENIIVPNRPWWERYQPISYKLITRSGNENEFLRMTRRCNTVGVRIYSDIVFNHMSRPPQTETAIGTGGSTADPANKEFPEVPYSASDFHLTCEVNNYMDANNVRNCELHHLKDLDQGISYVQQKIVNLLNHLIYLGVAGFRVDAAKHMWPSDMQTILSRLKNLNTDFDEAISKYEYNDLGAVTDFKHSAEIGRLFRGLDKLTFLKSWGTEWGFLPSDDALVFIDNHDNQRGHGAGGSNVLTFKTPKQYKMATAFMLAHPFGITRIMSSFGFEETDQGPPQDEQENILSPIINPDGTCGNGWICEHRWRQIYNMIGFKNVVQGTKLNYWWSDGDQQIAFCRGRKGFVAFTNSGDFFQLSQTCLPQGIYCDVISGDLSDDKKYCTGKTVHVASDGFGIIEIGSTEEDGVLAIHEHSKIQSLDTVQLIVYLITKIILVFCSLMFK</sequence>
<evidence type="ECO:0000259" key="18">
    <source>
        <dbReference type="SMART" id="SM00642"/>
    </source>
</evidence>
<evidence type="ECO:0000256" key="14">
    <source>
        <dbReference type="RuleBase" id="RU003615"/>
    </source>
</evidence>
<feature type="signal peptide" evidence="16">
    <location>
        <begin position="1"/>
        <end position="20"/>
    </location>
</feature>
<dbReference type="EC" id="3.2.1.1" evidence="6 15"/>
<dbReference type="GO" id="GO:0004556">
    <property type="term" value="F:alpha-amylase activity"/>
    <property type="evidence" value="ECO:0007669"/>
    <property type="project" value="UniProtKB-UniRule"/>
</dbReference>
<evidence type="ECO:0000259" key="17">
    <source>
        <dbReference type="SMART" id="SM00632"/>
    </source>
</evidence>
<dbReference type="Gene3D" id="3.20.20.80">
    <property type="entry name" value="Glycosidases"/>
    <property type="match status" value="1"/>
</dbReference>
<comment type="cofactor">
    <cofactor evidence="3">
        <name>chloride</name>
        <dbReference type="ChEBI" id="CHEBI:17996"/>
    </cofactor>
</comment>
<keyword evidence="10" id="KW-1015">Disulfide bond</keyword>
<feature type="domain" description="Alpha-amylase C-terminal" evidence="17">
    <location>
        <begin position="392"/>
        <end position="481"/>
    </location>
</feature>
<dbReference type="Gene3D" id="2.60.40.1180">
    <property type="entry name" value="Golgi alpha-mannosidase II"/>
    <property type="match status" value="1"/>
</dbReference>
<dbReference type="GO" id="GO:0005975">
    <property type="term" value="P:carbohydrate metabolic process"/>
    <property type="evidence" value="ECO:0007669"/>
    <property type="project" value="InterPro"/>
</dbReference>
<evidence type="ECO:0000256" key="4">
    <source>
        <dbReference type="ARBA" id="ARBA00008061"/>
    </source>
</evidence>
<evidence type="ECO:0000256" key="11">
    <source>
        <dbReference type="ARBA" id="ARBA00023214"/>
    </source>
</evidence>
<evidence type="ECO:0000256" key="6">
    <source>
        <dbReference type="ARBA" id="ARBA00012595"/>
    </source>
</evidence>